<keyword evidence="2" id="KW-1185">Reference proteome</keyword>
<dbReference type="Proteomes" id="UP000700732">
    <property type="component" value="Unassembled WGS sequence"/>
</dbReference>
<gene>
    <name evidence="1" type="ORF">FH603_488</name>
</gene>
<sequence length="90" mass="10018">MNTYLIAHYGKSAPTFTYAETLEEARTCALTLLKSQLCSPADILSIVYVATDSIVYYGKRNELLAKLADTDQATTAQPAQRFWHLSLNES</sequence>
<evidence type="ECO:0000313" key="1">
    <source>
        <dbReference type="EMBL" id="MBC3790004.1"/>
    </source>
</evidence>
<accession>A0ABR6W069</accession>
<dbReference type="EMBL" id="VFIA01000002">
    <property type="protein sequence ID" value="MBC3790004.1"/>
    <property type="molecule type" value="Genomic_DNA"/>
</dbReference>
<reference evidence="1 2" key="1">
    <citation type="submission" date="2019-06" db="EMBL/GenBank/DDBJ databases">
        <title>Spirosoma utsteinense sp. nov. isolated from Antarctic ice-free soils.</title>
        <authorList>
            <person name="Tahon G."/>
        </authorList>
    </citation>
    <scope>NUCLEOTIDE SEQUENCE [LARGE SCALE GENOMIC DNA]</scope>
    <source>
        <strain evidence="1 2">LMG 31447</strain>
    </source>
</reference>
<protein>
    <submittedName>
        <fullName evidence="1">Uncharacterized protein</fullName>
    </submittedName>
</protein>
<dbReference type="RefSeq" id="WP_186735671.1">
    <property type="nucleotide sequence ID" value="NZ_VFIA01000002.1"/>
</dbReference>
<evidence type="ECO:0000313" key="2">
    <source>
        <dbReference type="Proteomes" id="UP000700732"/>
    </source>
</evidence>
<name>A0ABR6W069_9BACT</name>
<comment type="caution">
    <text evidence="1">The sequence shown here is derived from an EMBL/GenBank/DDBJ whole genome shotgun (WGS) entry which is preliminary data.</text>
</comment>
<proteinExistence type="predicted"/>
<organism evidence="1 2">
    <name type="scientific">Spirosoma utsteinense</name>
    <dbReference type="NCBI Taxonomy" id="2585773"/>
    <lineage>
        <taxon>Bacteria</taxon>
        <taxon>Pseudomonadati</taxon>
        <taxon>Bacteroidota</taxon>
        <taxon>Cytophagia</taxon>
        <taxon>Cytophagales</taxon>
        <taxon>Cytophagaceae</taxon>
        <taxon>Spirosoma</taxon>
    </lineage>
</organism>